<evidence type="ECO:0000259" key="1">
    <source>
        <dbReference type="Pfam" id="PF08719"/>
    </source>
</evidence>
<protein>
    <recommendedName>
        <fullName evidence="1">NADAR domain-containing protein</fullName>
    </recommendedName>
</protein>
<dbReference type="InterPro" id="IPR037238">
    <property type="entry name" value="YbiA-like_sf"/>
</dbReference>
<feature type="domain" description="NADAR" evidence="1">
    <location>
        <begin position="164"/>
        <end position="256"/>
    </location>
</feature>
<dbReference type="Proteomes" id="UP000076842">
    <property type="component" value="Unassembled WGS sequence"/>
</dbReference>
<dbReference type="Pfam" id="PF08719">
    <property type="entry name" value="NADAR"/>
    <property type="match status" value="1"/>
</dbReference>
<dbReference type="AlphaFoldDB" id="A0A165INZ2"/>
<gene>
    <name evidence="2" type="ORF">CALCODRAFT_553513</name>
</gene>
<dbReference type="Gene3D" id="1.10.357.40">
    <property type="entry name" value="YbiA-like"/>
    <property type="match status" value="1"/>
</dbReference>
<proteinExistence type="predicted"/>
<dbReference type="InterPro" id="IPR012816">
    <property type="entry name" value="NADAR"/>
</dbReference>
<dbReference type="OrthoDB" id="206452at2759"/>
<dbReference type="CDD" id="cd15457">
    <property type="entry name" value="NADAR"/>
    <property type="match status" value="1"/>
</dbReference>
<accession>A0A165INZ2</accession>
<dbReference type="InParanoid" id="A0A165INZ2"/>
<organism evidence="2 3">
    <name type="scientific">Calocera cornea HHB12733</name>
    <dbReference type="NCBI Taxonomy" id="1353952"/>
    <lineage>
        <taxon>Eukaryota</taxon>
        <taxon>Fungi</taxon>
        <taxon>Dikarya</taxon>
        <taxon>Basidiomycota</taxon>
        <taxon>Agaricomycotina</taxon>
        <taxon>Dacrymycetes</taxon>
        <taxon>Dacrymycetales</taxon>
        <taxon>Dacrymycetaceae</taxon>
        <taxon>Calocera</taxon>
    </lineage>
</organism>
<evidence type="ECO:0000313" key="2">
    <source>
        <dbReference type="EMBL" id="KZT60816.1"/>
    </source>
</evidence>
<dbReference type="SUPFAM" id="SSF143990">
    <property type="entry name" value="YbiA-like"/>
    <property type="match status" value="1"/>
</dbReference>
<dbReference type="STRING" id="1353952.A0A165INZ2"/>
<evidence type="ECO:0000313" key="3">
    <source>
        <dbReference type="Proteomes" id="UP000076842"/>
    </source>
</evidence>
<dbReference type="EMBL" id="KV423928">
    <property type="protein sequence ID" value="KZT60816.1"/>
    <property type="molecule type" value="Genomic_DNA"/>
</dbReference>
<reference evidence="2 3" key="1">
    <citation type="journal article" date="2016" name="Mol. Biol. Evol.">
        <title>Comparative Genomics of Early-Diverging Mushroom-Forming Fungi Provides Insights into the Origins of Lignocellulose Decay Capabilities.</title>
        <authorList>
            <person name="Nagy L.G."/>
            <person name="Riley R."/>
            <person name="Tritt A."/>
            <person name="Adam C."/>
            <person name="Daum C."/>
            <person name="Floudas D."/>
            <person name="Sun H."/>
            <person name="Yadav J.S."/>
            <person name="Pangilinan J."/>
            <person name="Larsson K.H."/>
            <person name="Matsuura K."/>
            <person name="Barry K."/>
            <person name="Labutti K."/>
            <person name="Kuo R."/>
            <person name="Ohm R.A."/>
            <person name="Bhattacharya S.S."/>
            <person name="Shirouzu T."/>
            <person name="Yoshinaga Y."/>
            <person name="Martin F.M."/>
            <person name="Grigoriev I.V."/>
            <person name="Hibbett D.S."/>
        </authorList>
    </citation>
    <scope>NUCLEOTIDE SEQUENCE [LARGE SCALE GENOMIC DNA]</scope>
    <source>
        <strain evidence="2 3">HHB12733</strain>
    </source>
</reference>
<keyword evidence="3" id="KW-1185">Reference proteome</keyword>
<sequence length="279" mass="31073">MSMYLNPPDRPVPPPPEWVQRNYQRPYYPRQQYDNRPWFTAVVFDLNGNVIPPPVNPPCAPSSEKPLRRGQAAVTLFPVHPAPPTKHVDLGDLLAQLSDVTDWVRYLSENVACATAAVAGTLGAQNDTARGAILDVDDSPITVQSGWPFPWDSQAPFADLSLLSPHPVIHDGVEYPTAANLFFALKFEGDEVAMATIATAFDPEWAATDRSLVGRIRGDWHSIAYGKLIEVLRLKFEQHPDLAAELLSTGYRPFIDRRRDRPDNIFGQALEAVRELLRG</sequence>
<name>A0A165INZ2_9BASI</name>